<dbReference type="EMBL" id="CACRTR010000004">
    <property type="protein sequence ID" value="VYT89351.1"/>
    <property type="molecule type" value="Genomic_DNA"/>
</dbReference>
<feature type="compositionally biased region" description="Basic and acidic residues" evidence="1">
    <location>
        <begin position="25"/>
        <end position="41"/>
    </location>
</feature>
<accession>A0A6N3ACP8</accession>
<feature type="region of interest" description="Disordered" evidence="1">
    <location>
        <begin position="25"/>
        <end position="52"/>
    </location>
</feature>
<sequence>MTRILRAAAAIGAAVLIFSLLKNKGTERSSDDKSLRDKAEEAVEETASDISE</sequence>
<evidence type="ECO:0000313" key="2">
    <source>
        <dbReference type="EMBL" id="VYT89351.1"/>
    </source>
</evidence>
<gene>
    <name evidence="2" type="ORF">ELLFYP34_02179</name>
</gene>
<reference evidence="2" key="1">
    <citation type="submission" date="2019-11" db="EMBL/GenBank/DDBJ databases">
        <authorList>
            <person name="Feng L."/>
        </authorList>
    </citation>
    <scope>NUCLEOTIDE SEQUENCE</scope>
    <source>
        <strain evidence="2">ElimosumLFYP34</strain>
    </source>
</reference>
<evidence type="ECO:0000256" key="1">
    <source>
        <dbReference type="SAM" id="MobiDB-lite"/>
    </source>
</evidence>
<name>A0A6N3ACP8_EUBLI</name>
<feature type="compositionally biased region" description="Acidic residues" evidence="1">
    <location>
        <begin position="42"/>
        <end position="52"/>
    </location>
</feature>
<proteinExistence type="predicted"/>
<protein>
    <submittedName>
        <fullName evidence="2">Uncharacterized protein</fullName>
    </submittedName>
</protein>
<dbReference type="AlphaFoldDB" id="A0A6N3ACP8"/>
<organism evidence="2">
    <name type="scientific">Eubacterium limosum</name>
    <dbReference type="NCBI Taxonomy" id="1736"/>
    <lineage>
        <taxon>Bacteria</taxon>
        <taxon>Bacillati</taxon>
        <taxon>Bacillota</taxon>
        <taxon>Clostridia</taxon>
        <taxon>Eubacteriales</taxon>
        <taxon>Eubacteriaceae</taxon>
        <taxon>Eubacterium</taxon>
    </lineage>
</organism>